<dbReference type="AlphaFoldDB" id="A0A151T4H6"/>
<dbReference type="Pfam" id="PF10536">
    <property type="entry name" value="PMD"/>
    <property type="match status" value="1"/>
</dbReference>
<proteinExistence type="predicted"/>
<sequence>MAEIHEGICAAHQVGEKMKWVLSRKSFPLNQHCRAYILRLIGGVIMSDNYGNRLHLMYLPLLADLERAGRYSWGSTCLAHLYKEMCREIYPSSKKMSGCSLLLQSWAWYHMPFIQLRVQRDITFLLALRYELIFIPL</sequence>
<accession>A0A151T4H6</accession>
<dbReference type="EMBL" id="CM003610">
    <property type="protein sequence ID" value="KYP61939.1"/>
    <property type="molecule type" value="Genomic_DNA"/>
</dbReference>
<gene>
    <name evidence="2" type="ORF">KK1_016454</name>
</gene>
<keyword evidence="3" id="KW-1185">Reference proteome</keyword>
<feature type="domain" description="Aminotransferase-like plant mobile" evidence="1">
    <location>
        <begin position="17"/>
        <end position="118"/>
    </location>
</feature>
<dbReference type="InterPro" id="IPR019557">
    <property type="entry name" value="AminoTfrase-like_pln_mobile"/>
</dbReference>
<evidence type="ECO:0000313" key="3">
    <source>
        <dbReference type="Proteomes" id="UP000075243"/>
    </source>
</evidence>
<dbReference type="GO" id="GO:0010073">
    <property type="term" value="P:meristem maintenance"/>
    <property type="evidence" value="ECO:0007669"/>
    <property type="project" value="InterPro"/>
</dbReference>
<dbReference type="Proteomes" id="UP000075243">
    <property type="component" value="Chromosome 8"/>
</dbReference>
<name>A0A151T4H6_CAJCA</name>
<dbReference type="Gramene" id="C.cajan_15987.t">
    <property type="protein sequence ID" value="C.cajan_15987.t"/>
    <property type="gene ID" value="C.cajan_15987"/>
</dbReference>
<protein>
    <submittedName>
        <fullName evidence="2">Serine/threonine protein phosphatase 7 long form isogeny</fullName>
    </submittedName>
</protein>
<evidence type="ECO:0000259" key="1">
    <source>
        <dbReference type="Pfam" id="PF10536"/>
    </source>
</evidence>
<dbReference type="PANTHER" id="PTHR46033:SF8">
    <property type="entry name" value="PROTEIN MAINTENANCE OF MERISTEMS-LIKE"/>
    <property type="match status" value="1"/>
</dbReference>
<reference evidence="2 3" key="1">
    <citation type="journal article" date="2012" name="Nat. Biotechnol.">
        <title>Draft genome sequence of pigeonpea (Cajanus cajan), an orphan legume crop of resource-poor farmers.</title>
        <authorList>
            <person name="Varshney R.K."/>
            <person name="Chen W."/>
            <person name="Li Y."/>
            <person name="Bharti A.K."/>
            <person name="Saxena R.K."/>
            <person name="Schlueter J.A."/>
            <person name="Donoghue M.T."/>
            <person name="Azam S."/>
            <person name="Fan G."/>
            <person name="Whaley A.M."/>
            <person name="Farmer A.D."/>
            <person name="Sheridan J."/>
            <person name="Iwata A."/>
            <person name="Tuteja R."/>
            <person name="Penmetsa R.V."/>
            <person name="Wu W."/>
            <person name="Upadhyaya H.D."/>
            <person name="Yang S.P."/>
            <person name="Shah T."/>
            <person name="Saxena K.B."/>
            <person name="Michael T."/>
            <person name="McCombie W.R."/>
            <person name="Yang B."/>
            <person name="Zhang G."/>
            <person name="Yang H."/>
            <person name="Wang J."/>
            <person name="Spillane C."/>
            <person name="Cook D.R."/>
            <person name="May G.D."/>
            <person name="Xu X."/>
            <person name="Jackson S.A."/>
        </authorList>
    </citation>
    <scope>NUCLEOTIDE SEQUENCE [LARGE SCALE GENOMIC DNA]</scope>
    <source>
        <strain evidence="3">cv. Asha</strain>
    </source>
</reference>
<evidence type="ECO:0000313" key="2">
    <source>
        <dbReference type="EMBL" id="KYP61939.1"/>
    </source>
</evidence>
<dbReference type="PANTHER" id="PTHR46033">
    <property type="entry name" value="PROTEIN MAIN-LIKE 2"/>
    <property type="match status" value="1"/>
</dbReference>
<dbReference type="InterPro" id="IPR044824">
    <property type="entry name" value="MAIN-like"/>
</dbReference>
<organism evidence="2 3">
    <name type="scientific">Cajanus cajan</name>
    <name type="common">Pigeon pea</name>
    <name type="synonym">Cajanus indicus</name>
    <dbReference type="NCBI Taxonomy" id="3821"/>
    <lineage>
        <taxon>Eukaryota</taxon>
        <taxon>Viridiplantae</taxon>
        <taxon>Streptophyta</taxon>
        <taxon>Embryophyta</taxon>
        <taxon>Tracheophyta</taxon>
        <taxon>Spermatophyta</taxon>
        <taxon>Magnoliopsida</taxon>
        <taxon>eudicotyledons</taxon>
        <taxon>Gunneridae</taxon>
        <taxon>Pentapetalae</taxon>
        <taxon>rosids</taxon>
        <taxon>fabids</taxon>
        <taxon>Fabales</taxon>
        <taxon>Fabaceae</taxon>
        <taxon>Papilionoideae</taxon>
        <taxon>50 kb inversion clade</taxon>
        <taxon>NPAAA clade</taxon>
        <taxon>indigoferoid/millettioid clade</taxon>
        <taxon>Phaseoleae</taxon>
        <taxon>Cajanus</taxon>
    </lineage>
</organism>